<sequence length="96" mass="10174">MSIDGRTNISVVLATPKWKKFDRTGYCSAKSSKRTGTAVLGSGVCHVHGASAPSPRYCGTTAPYHDAAAPYHGATAPPIRPSWRRNTKFCIAAPGK</sequence>
<proteinExistence type="predicted"/>
<gene>
    <name evidence="1" type="ORF">PanWU01x14_231480</name>
</gene>
<name>A0A2P5BKI0_PARAD</name>
<dbReference type="Proteomes" id="UP000237105">
    <property type="component" value="Unassembled WGS sequence"/>
</dbReference>
<comment type="caution">
    <text evidence="1">The sequence shown here is derived from an EMBL/GenBank/DDBJ whole genome shotgun (WGS) entry which is preliminary data.</text>
</comment>
<protein>
    <submittedName>
        <fullName evidence="1">Uncharacterized protein</fullName>
    </submittedName>
</protein>
<accession>A0A2P5BKI0</accession>
<evidence type="ECO:0000313" key="1">
    <source>
        <dbReference type="EMBL" id="PON49273.1"/>
    </source>
</evidence>
<reference evidence="2" key="1">
    <citation type="submission" date="2016-06" db="EMBL/GenBank/DDBJ databases">
        <title>Parallel loss of symbiosis genes in relatives of nitrogen-fixing non-legume Parasponia.</title>
        <authorList>
            <person name="Van Velzen R."/>
            <person name="Holmer R."/>
            <person name="Bu F."/>
            <person name="Rutten L."/>
            <person name="Van Zeijl A."/>
            <person name="Liu W."/>
            <person name="Santuari L."/>
            <person name="Cao Q."/>
            <person name="Sharma T."/>
            <person name="Shen D."/>
            <person name="Roswanjaya Y."/>
            <person name="Wardhani T."/>
            <person name="Kalhor M.S."/>
            <person name="Jansen J."/>
            <person name="Van den Hoogen J."/>
            <person name="Gungor B."/>
            <person name="Hartog M."/>
            <person name="Hontelez J."/>
            <person name="Verver J."/>
            <person name="Yang W.-C."/>
            <person name="Schijlen E."/>
            <person name="Repin R."/>
            <person name="Schilthuizen M."/>
            <person name="Schranz E."/>
            <person name="Heidstra R."/>
            <person name="Miyata K."/>
            <person name="Fedorova E."/>
            <person name="Kohlen W."/>
            <person name="Bisseling T."/>
            <person name="Smit S."/>
            <person name="Geurts R."/>
        </authorList>
    </citation>
    <scope>NUCLEOTIDE SEQUENCE [LARGE SCALE GENOMIC DNA]</scope>
    <source>
        <strain evidence="2">cv. WU1-14</strain>
    </source>
</reference>
<dbReference type="EMBL" id="JXTB01000264">
    <property type="protein sequence ID" value="PON49273.1"/>
    <property type="molecule type" value="Genomic_DNA"/>
</dbReference>
<organism evidence="1 2">
    <name type="scientific">Parasponia andersonii</name>
    <name type="common">Sponia andersonii</name>
    <dbReference type="NCBI Taxonomy" id="3476"/>
    <lineage>
        <taxon>Eukaryota</taxon>
        <taxon>Viridiplantae</taxon>
        <taxon>Streptophyta</taxon>
        <taxon>Embryophyta</taxon>
        <taxon>Tracheophyta</taxon>
        <taxon>Spermatophyta</taxon>
        <taxon>Magnoliopsida</taxon>
        <taxon>eudicotyledons</taxon>
        <taxon>Gunneridae</taxon>
        <taxon>Pentapetalae</taxon>
        <taxon>rosids</taxon>
        <taxon>fabids</taxon>
        <taxon>Rosales</taxon>
        <taxon>Cannabaceae</taxon>
        <taxon>Parasponia</taxon>
    </lineage>
</organism>
<feature type="non-terminal residue" evidence="1">
    <location>
        <position position="96"/>
    </location>
</feature>
<dbReference type="AlphaFoldDB" id="A0A2P5BKI0"/>
<keyword evidence="2" id="KW-1185">Reference proteome</keyword>
<evidence type="ECO:0000313" key="2">
    <source>
        <dbReference type="Proteomes" id="UP000237105"/>
    </source>
</evidence>